<evidence type="ECO:0000313" key="8">
    <source>
        <dbReference type="EMBL" id="OAG13209.1"/>
    </source>
</evidence>
<dbReference type="InterPro" id="IPR051794">
    <property type="entry name" value="PG_Endopeptidase_C40"/>
</dbReference>
<dbReference type="InterPro" id="IPR038765">
    <property type="entry name" value="Papain-like_cys_pep_sf"/>
</dbReference>
<dbReference type="VEuPathDB" id="FungiDB:CC77DRAFT_1015013"/>
<keyword evidence="6" id="KW-0732">Signal</keyword>
<dbReference type="Pfam" id="PF17963">
    <property type="entry name" value="Big_9"/>
    <property type="match status" value="1"/>
</dbReference>
<dbReference type="Pfam" id="PF00877">
    <property type="entry name" value="NLPC_P60"/>
    <property type="match status" value="1"/>
</dbReference>
<dbReference type="GeneID" id="29109534"/>
<feature type="region of interest" description="Disordered" evidence="5">
    <location>
        <begin position="1944"/>
        <end position="1966"/>
    </location>
</feature>
<evidence type="ECO:0000256" key="6">
    <source>
        <dbReference type="SAM" id="SignalP"/>
    </source>
</evidence>
<evidence type="ECO:0000256" key="1">
    <source>
        <dbReference type="ARBA" id="ARBA00007074"/>
    </source>
</evidence>
<evidence type="ECO:0000256" key="4">
    <source>
        <dbReference type="ARBA" id="ARBA00022807"/>
    </source>
</evidence>
<organism evidence="8 9">
    <name type="scientific">Alternaria alternata</name>
    <name type="common">Alternaria rot fungus</name>
    <name type="synonym">Torula alternata</name>
    <dbReference type="NCBI Taxonomy" id="5599"/>
    <lineage>
        <taxon>Eukaryota</taxon>
        <taxon>Fungi</taxon>
        <taxon>Dikarya</taxon>
        <taxon>Ascomycota</taxon>
        <taxon>Pezizomycotina</taxon>
        <taxon>Dothideomycetes</taxon>
        <taxon>Pleosporomycetidae</taxon>
        <taxon>Pleosporales</taxon>
        <taxon>Pleosporineae</taxon>
        <taxon>Pleosporaceae</taxon>
        <taxon>Alternaria</taxon>
        <taxon>Alternaria sect. Alternaria</taxon>
        <taxon>Alternaria alternata complex</taxon>
    </lineage>
</organism>
<dbReference type="PANTHER" id="PTHR47359:SF3">
    <property type="entry name" value="NLP_P60 DOMAIN-CONTAINING PROTEIN-RELATED"/>
    <property type="match status" value="1"/>
</dbReference>
<feature type="domain" description="NlpC/P60" evidence="7">
    <location>
        <begin position="976"/>
        <end position="1106"/>
    </location>
</feature>
<evidence type="ECO:0000256" key="2">
    <source>
        <dbReference type="ARBA" id="ARBA00022670"/>
    </source>
</evidence>
<dbReference type="GO" id="GO:0008234">
    <property type="term" value="F:cysteine-type peptidase activity"/>
    <property type="evidence" value="ECO:0007669"/>
    <property type="project" value="UniProtKB-KW"/>
</dbReference>
<keyword evidence="2" id="KW-0645">Protease</keyword>
<dbReference type="EMBL" id="KV441525">
    <property type="protein sequence ID" value="OAG13209.1"/>
    <property type="molecule type" value="Genomic_DNA"/>
</dbReference>
<dbReference type="PROSITE" id="PS51935">
    <property type="entry name" value="NLPC_P60"/>
    <property type="match status" value="1"/>
</dbReference>
<evidence type="ECO:0000256" key="5">
    <source>
        <dbReference type="SAM" id="MobiDB-lite"/>
    </source>
</evidence>
<evidence type="ECO:0000259" key="7">
    <source>
        <dbReference type="PROSITE" id="PS51935"/>
    </source>
</evidence>
<reference evidence="8 9" key="1">
    <citation type="submission" date="2016-05" db="EMBL/GenBank/DDBJ databases">
        <title>Comparative analysis of secretome profiles of manganese(II)-oxidizing ascomycete fungi.</title>
        <authorList>
            <consortium name="DOE Joint Genome Institute"/>
            <person name="Zeiner C.A."/>
            <person name="Purvine S.O."/>
            <person name="Zink E.M."/>
            <person name="Wu S."/>
            <person name="Pasa-Tolic L."/>
            <person name="Chaput D.L."/>
            <person name="Haridas S."/>
            <person name="Grigoriev I.V."/>
            <person name="Santelli C.M."/>
            <person name="Hansel C.M."/>
        </authorList>
    </citation>
    <scope>NUCLEOTIDE SEQUENCE [LARGE SCALE GENOMIC DNA]</scope>
    <source>
        <strain evidence="8 9">SRC1lrK2f</strain>
    </source>
</reference>
<keyword evidence="9" id="KW-1185">Reference proteome</keyword>
<feature type="chain" id="PRO_5008058915" description="NlpC/P60 domain-containing protein" evidence="6">
    <location>
        <begin position="24"/>
        <end position="2102"/>
    </location>
</feature>
<dbReference type="PANTHER" id="PTHR47359">
    <property type="entry name" value="PEPTIDOGLYCAN DL-ENDOPEPTIDASE CWLO"/>
    <property type="match status" value="1"/>
</dbReference>
<dbReference type="InterPro" id="IPR000064">
    <property type="entry name" value="NLP_P60_dom"/>
</dbReference>
<feature type="non-terminal residue" evidence="8">
    <location>
        <position position="2102"/>
    </location>
</feature>
<evidence type="ECO:0000256" key="3">
    <source>
        <dbReference type="ARBA" id="ARBA00022801"/>
    </source>
</evidence>
<evidence type="ECO:0000313" key="9">
    <source>
        <dbReference type="Proteomes" id="UP000077248"/>
    </source>
</evidence>
<keyword evidence="3" id="KW-0378">Hydrolase</keyword>
<dbReference type="SUPFAM" id="SSF54001">
    <property type="entry name" value="Cysteine proteinases"/>
    <property type="match status" value="2"/>
</dbReference>
<comment type="similarity">
    <text evidence="1">Belongs to the peptidase C40 family.</text>
</comment>
<dbReference type="Proteomes" id="UP000077248">
    <property type="component" value="Unassembled WGS sequence"/>
</dbReference>
<dbReference type="RefSeq" id="XP_018378630.1">
    <property type="nucleotide sequence ID" value="XM_018523940.1"/>
</dbReference>
<accession>A0A177D2F9</accession>
<keyword evidence="4" id="KW-0788">Thiol protease</keyword>
<gene>
    <name evidence="8" type="ORF">CC77DRAFT_1015013</name>
</gene>
<dbReference type="Gene3D" id="3.90.1720.10">
    <property type="entry name" value="endopeptidase domain like (from Nostoc punctiforme)"/>
    <property type="match status" value="1"/>
</dbReference>
<protein>
    <recommendedName>
        <fullName evidence="7">NlpC/P60 domain-containing protein</fullName>
    </recommendedName>
</protein>
<feature type="signal peptide" evidence="6">
    <location>
        <begin position="1"/>
        <end position="23"/>
    </location>
</feature>
<name>A0A177D2F9_ALTAL</name>
<feature type="non-terminal residue" evidence="8">
    <location>
        <position position="1"/>
    </location>
</feature>
<dbReference type="GO" id="GO:0006508">
    <property type="term" value="P:proteolysis"/>
    <property type="evidence" value="ECO:0007669"/>
    <property type="project" value="UniProtKB-KW"/>
</dbReference>
<sequence>GPVRPKALLFIPVLCLSAASVLAAPTVGSLRVSPDVVPLSLPTTVLFTVQISDALLISGSVNLQRLGADGKVIATLGVFRDDGTGGDAVAGDGVLAVQVQLRESLSSRVRFTASAAFRGSLKRVQSPASIVTVVGSGGLIGTGGGTIEVTDPDSALLGTTLAIPRGALTALTSINLSGQIEADAGSAPLVRIELSPSGTTLSVPATLTFPYALPIDADPALVRAAIYSPASPLRLGMSEHSRWERLSLVYYANGTVTVPVSHFSLLTAGWEQPAYTVLHLPGRYLQKGDLIYALALLEDDPPGSFDWFPGHAGLYVGTSESGDTSNDGETIIESTPDSVVLHAEYSNFRDAWYHIFMGARRHRDGLTDAERTAISEYALDQRGKPWDPVGQGDSGQQDSFSCVGLTEASYDAAGKSIIPGYLEFPAILPIQQYGRTVPVDTITLSAGTPMLPIPVRGVARDGDYWSETEAWATGVRTDLGMSFDGGELTWPAPVAGTYLLRFYSSGTYNGRNYTTEQDLNVQVLPGEHPTVSVLPGCIHIGDDEQALGGCPAEPVATPLRVTAPPGGYCDGDWAMEFEVAGIQSDSAVCVNNGCRDILALMNLPGLPDPSVFYRVVFAKDLVRPGPPVSETGNNRIIFGVTNTGDPQDPGRDDVFVRAVRLGDHQYIGSEARYCGLSEVIGGSHRCRHRGRGSVLTLVVIAVGATVWLHAAPALPPAPAPTVGVLTVTPDVVSVGTSTQVTFTISITDSRLLPGGVNLLKPDANGKTLATIGVMRDDGTNGDAVAGDKVFSYRLTLTEPNTGQVFYRVSAAFKGVLARSQSNPVSISVWGTLTETLNNSDRLSLAYPPDWLASASDTSVVISNVQQLSPLSERALQTEAVFVINVLPNSNPENLTISQWFDQHFATGFPTDLIEKRALSVAGRPSIRIELTEIGRRVHIYVPNGVDVVEITYVVSHYRRLLVCLTALAVVLLTSAEPRSSDAVDFAVSQIGKPYALGATGPNAFDCSGLIQSAYAQVGVQLPRTARQQSEISFGQRVTSDFKRGDLLFYGTDDNEPDAVSHVGIYVGNNRWISAQTPLPQPNGEVLESDTTNPYWAPRFVFGVRIGVAAPPIPTPVATADTYAMTQGTTLTVPARGVLANDTVPDNYLSVTYLNVPTGFADLGSGGFSLTPSPDFSGTVQFAYSIHTSAVDSATATVTVQVSPVPVPVGTPIRLPVSISPDGTSYQGTYPDTSTHTSIISVDRAYSCSGLGGNGYSMEGVYLDWTAPIPDGDYWVRISKEWTQYGSTDFTREWYYWTARREGGVWKLISGVSNTSSIDTLSAPFGCSSSQSGNFQGYQYLGQGLTGRLSEVDLKILTPPPTYYGKSAGVQIRESDTYLSSWTDIRTFATVVWSRGEAPIGSSNRIGISSYDGIVRFANPELGGAYDFQPSKYYYLVPLFFTSDGGGICQNSYFYGSLNGTAYRFGAFFGDQYVKDLYFDLQGLSFAGTPSVLPAEVIYWQSNSSTLSASTPSVDSPVFQGIAGGAGAVTWRIQDFERTGVLEMAMYVRDLTAGKDYLCEGDGTGTYGYAVRVNGGDIDLTFDCRRAALHGDIVNNGLSFQGLPSVALDPTHTYTLSLFRNLGVGPFKYYGSSSGEPYVLFKGADLFFQANSSGVTAPHPGNYWIETLIHDASDGTWNVKKVAIAVDGDFYNGWGVAGLTENICKTLDLSFPTHGGAWNGTQNNISNPWGVPWQGVTVTADPVAGTCTFENPNGLVTLANGTAYDLAYSSHSASGQYLWPRGLPSGPTLHGGGFGYFTYGNNAAPTLSSEIVQGAIVVPGRLPVGWREELDVGDLCGRQPPQDVRQVLLRIDAPPAATGDDGVGDGTAPAGIGMADEEPPFASDGRRADIVLDQIVVDLQAAVREIPRQRLVLVEEIGHSLPEQALGQDAIVAASVSATQRALRTSSLASRSPSRNVVQFPSDSRKASNTSAWSCAATAAARHLPTLRHDDEDVALRSMIGSSHSEILKSHSSFASFAESAWQGHLSLHSHGDPTRTSRANPVAPPRVTVNVAVSPPSSVAVASVAAMFAAGSSAIVAVASVPSAVSTTVSAPSSVTSTSGVT</sequence>
<feature type="compositionally biased region" description="Low complexity" evidence="5">
    <location>
        <begin position="1944"/>
        <end position="1954"/>
    </location>
</feature>
<dbReference type="KEGG" id="aalt:CC77DRAFT_1015013"/>
<proteinExistence type="inferred from homology"/>